<dbReference type="PANTHER" id="PTHR32472">
    <property type="entry name" value="DNA REPAIR PROTEIN RADA"/>
    <property type="match status" value="1"/>
</dbReference>
<evidence type="ECO:0000313" key="4">
    <source>
        <dbReference type="Proteomes" id="UP001314170"/>
    </source>
</evidence>
<reference evidence="3 4" key="1">
    <citation type="submission" date="2024-01" db="EMBL/GenBank/DDBJ databases">
        <authorList>
            <person name="Waweru B."/>
        </authorList>
    </citation>
    <scope>NUCLEOTIDE SEQUENCE [LARGE SCALE GENOMIC DNA]</scope>
</reference>
<dbReference type="EMBL" id="CAWUPB010000994">
    <property type="protein sequence ID" value="CAK7335570.1"/>
    <property type="molecule type" value="Genomic_DNA"/>
</dbReference>
<dbReference type="FunFam" id="3.40.50.300:FF:000908">
    <property type="entry name" value="p-loop containing nucleoside triphosphate hydrolase superfamily protein"/>
    <property type="match status" value="1"/>
</dbReference>
<evidence type="ECO:0000259" key="2">
    <source>
        <dbReference type="PROSITE" id="PS50104"/>
    </source>
</evidence>
<keyword evidence="4" id="KW-1185">Reference proteome</keyword>
<evidence type="ECO:0000256" key="1">
    <source>
        <dbReference type="SAM" id="MobiDB-lite"/>
    </source>
</evidence>
<dbReference type="SUPFAM" id="SSF52540">
    <property type="entry name" value="P-loop containing nucleoside triphosphate hydrolases"/>
    <property type="match status" value="1"/>
</dbReference>
<feature type="region of interest" description="Disordered" evidence="1">
    <location>
        <begin position="435"/>
        <end position="456"/>
    </location>
</feature>
<dbReference type="GO" id="GO:0007165">
    <property type="term" value="P:signal transduction"/>
    <property type="evidence" value="ECO:0007669"/>
    <property type="project" value="InterPro"/>
</dbReference>
<feature type="region of interest" description="Disordered" evidence="1">
    <location>
        <begin position="33"/>
        <end position="76"/>
    </location>
</feature>
<name>A0AAV1RGI9_9ROSI</name>
<dbReference type="FunFam" id="3.40.50.10140:FF:000016">
    <property type="entry name" value="Disease resistance protein (TIR-NBS class)"/>
    <property type="match status" value="1"/>
</dbReference>
<evidence type="ECO:0000313" key="3">
    <source>
        <dbReference type="EMBL" id="CAK7335570.1"/>
    </source>
</evidence>
<protein>
    <recommendedName>
        <fullName evidence="2">TIR domain-containing protein</fullName>
    </recommendedName>
</protein>
<dbReference type="Gene3D" id="3.40.50.300">
    <property type="entry name" value="P-loop containing nucleotide triphosphate hydrolases"/>
    <property type="match status" value="1"/>
</dbReference>
<dbReference type="Pfam" id="PF25895">
    <property type="entry name" value="WHD_plant_disease"/>
    <property type="match status" value="1"/>
</dbReference>
<dbReference type="PROSITE" id="PS50104">
    <property type="entry name" value="TIR"/>
    <property type="match status" value="1"/>
</dbReference>
<dbReference type="PANTHER" id="PTHR32472:SF11">
    <property type="entry name" value="DISEASE RESISTANCE PROTEIN (TIR-NBS CLASS)"/>
    <property type="match status" value="1"/>
</dbReference>
<dbReference type="InterPro" id="IPR058874">
    <property type="entry name" value="WHD_plant"/>
</dbReference>
<dbReference type="InterPro" id="IPR027417">
    <property type="entry name" value="P-loop_NTPase"/>
</dbReference>
<proteinExistence type="predicted"/>
<feature type="domain" description="TIR" evidence="2">
    <location>
        <begin position="158"/>
        <end position="277"/>
    </location>
</feature>
<feature type="region of interest" description="Disordered" evidence="1">
    <location>
        <begin position="398"/>
        <end position="420"/>
    </location>
</feature>
<gene>
    <name evidence="3" type="ORF">DCAF_LOCUS10565</name>
</gene>
<dbReference type="AlphaFoldDB" id="A0AAV1RGI9"/>
<organism evidence="3 4">
    <name type="scientific">Dovyalis caffra</name>
    <dbReference type="NCBI Taxonomy" id="77055"/>
    <lineage>
        <taxon>Eukaryota</taxon>
        <taxon>Viridiplantae</taxon>
        <taxon>Streptophyta</taxon>
        <taxon>Embryophyta</taxon>
        <taxon>Tracheophyta</taxon>
        <taxon>Spermatophyta</taxon>
        <taxon>Magnoliopsida</taxon>
        <taxon>eudicotyledons</taxon>
        <taxon>Gunneridae</taxon>
        <taxon>Pentapetalae</taxon>
        <taxon>rosids</taxon>
        <taxon>fabids</taxon>
        <taxon>Malpighiales</taxon>
        <taxon>Salicaceae</taxon>
        <taxon>Flacourtieae</taxon>
        <taxon>Dovyalis</taxon>
    </lineage>
</organism>
<dbReference type="SMART" id="SM00382">
    <property type="entry name" value="AAA"/>
    <property type="match status" value="1"/>
</dbReference>
<dbReference type="SUPFAM" id="SSF52200">
    <property type="entry name" value="Toll/Interleukin receptor TIR domain"/>
    <property type="match status" value="1"/>
</dbReference>
<dbReference type="GO" id="GO:0000725">
    <property type="term" value="P:recombinational repair"/>
    <property type="evidence" value="ECO:0007669"/>
    <property type="project" value="TreeGrafter"/>
</dbReference>
<comment type="caution">
    <text evidence="3">The sequence shown here is derived from an EMBL/GenBank/DDBJ whole genome shotgun (WGS) entry which is preliminary data.</text>
</comment>
<dbReference type="Proteomes" id="UP001314170">
    <property type="component" value="Unassembled WGS sequence"/>
</dbReference>
<dbReference type="InterPro" id="IPR003593">
    <property type="entry name" value="AAA+_ATPase"/>
</dbReference>
<feature type="compositionally biased region" description="Polar residues" evidence="1">
    <location>
        <begin position="39"/>
        <end position="70"/>
    </location>
</feature>
<feature type="compositionally biased region" description="Basic and acidic residues" evidence="1">
    <location>
        <begin position="401"/>
        <end position="420"/>
    </location>
</feature>
<accession>A0AAV1RGI9</accession>
<dbReference type="InterPro" id="IPR000157">
    <property type="entry name" value="TIR_dom"/>
</dbReference>
<dbReference type="InterPro" id="IPR035897">
    <property type="entry name" value="Toll_tir_struct_dom_sf"/>
</dbReference>
<dbReference type="Gene3D" id="3.40.50.10140">
    <property type="entry name" value="Toll/interleukin-1 receptor homology (TIR) domain"/>
    <property type="match status" value="1"/>
</dbReference>
<sequence length="998" mass="113509">MDLREDSSRFGMLPVTTSRISSSSSAFFSANQSPFFSPRSPTCQASESTRSDAQYDSTHFSGDPLSSSSGIPDPESLANARDALADMTREAVAGIANDFQKFNRISSSTGISNSTPYSYSYAHDKSYSGFREKHRKHGRSHGMSYTPVSVSISSYKLRSCDVFIGLHGRKPSLLRFTNWLRAELEVQGMSCFVSDRARCRNSRKHGIVEKAMDVSSFGIVILTKKSFRNPYTIEELRYFVSKKNLVPVFFDLSPDDCLVRDIVERRGELWEKHGGELWHLYGGLENEWKEAVNGISRVDEWKLEAQDGNWRDCILRAVTLLALRLGRRSVMERLTKWREKVEKEEFPFPRNENFVGRKKELSELEFILFGNVSGDSERDYFELKARPRRKNLTIGWNKSSSAEEKRREQQWDDGSKKGKEPFVWKESEREIEMQSGEFTQRQHQLKPKSSGRYGKRKRSTKILYGKGIACVSGESGIGKTELLLEFAYRYHQRYKMVLWIGGDSRYIRQNYLNLWSFLEVDIGVENYSGKSRIRSFEEQEEEAISKVRKELMRNIPFLVVIDNLESEKDWWDHKLVMDLLPRFGGETHIIISTRLPRVMNLEPLKLSYLSAVEAMCLMQGSDKDYSITEIDALRVIEEKVGRLTLGLAIVGAILSELPINPSRLLDTINRMPLMEMSWSGREAHSLRKNSFLLQLFEVCFSIFDHADGPRSLATRMVQASAWFAPAAIPVSLLALAANKIPEKHKGTQLWRKLLSSLSCGLSSSYTKRSEAEASSMLLRFNIARSSTKQGCVHVNELIKLYARKRGITGVAQAMVHAVISRGSVSHHSEHIWAACFLLFGFGTDPKAVEVKVSELLYLVKQVVLPLAIRTFITFSRCSAALELLRLCTNALEAADQAFVTPVEKWLDKSLCWRPIQTNAQLNPYLWQELALSRATVLETRAKLMLRGGQFDIGDDLIRKAIFIRTSICGDDHPDTVSARETLSKLTRLLANVQIRNSP</sequence>